<gene>
    <name evidence="1" type="ORF">OIE64_21840</name>
</gene>
<dbReference type="RefSeq" id="WP_326594230.1">
    <property type="nucleotide sequence ID" value="NZ_CP109114.1"/>
</dbReference>
<dbReference type="Proteomes" id="UP001330827">
    <property type="component" value="Chromosome"/>
</dbReference>
<organism evidence="1 2">
    <name type="scientific">Streptomyces brevispora</name>
    <dbReference type="NCBI Taxonomy" id="887462"/>
    <lineage>
        <taxon>Bacteria</taxon>
        <taxon>Bacillati</taxon>
        <taxon>Actinomycetota</taxon>
        <taxon>Actinomycetes</taxon>
        <taxon>Kitasatosporales</taxon>
        <taxon>Streptomycetaceae</taxon>
        <taxon>Streptomyces</taxon>
    </lineage>
</organism>
<protein>
    <recommendedName>
        <fullName evidence="3">ApeA N-terminal domain-containing protein</fullName>
    </recommendedName>
</protein>
<dbReference type="EMBL" id="CP109114">
    <property type="protein sequence ID" value="WSC15212.1"/>
    <property type="molecule type" value="Genomic_DNA"/>
</dbReference>
<accession>A0ABZ1G5S5</accession>
<evidence type="ECO:0008006" key="3">
    <source>
        <dbReference type="Google" id="ProtNLM"/>
    </source>
</evidence>
<evidence type="ECO:0000313" key="2">
    <source>
        <dbReference type="Proteomes" id="UP001330827"/>
    </source>
</evidence>
<keyword evidence="2" id="KW-1185">Reference proteome</keyword>
<evidence type="ECO:0000313" key="1">
    <source>
        <dbReference type="EMBL" id="WSC15212.1"/>
    </source>
</evidence>
<sequence length="410" mass="44872">MWEQGIGTFPVAFTEDGDEWAYHLKNAMGGSGFQRISGTDGAGGPVEMGPPLDGSMTSILRVHPHADGITCTVVGEEGTLSPDQIDPWRAGAHTAVGEIGRHQQPHAWDALVGLSPSTILGPDLQGQLRARSLGPIDLAPSGVYMREFRGPERVDSHFTGVSRTFPVVVTGRVTTYHWDRVVPIAQSQLRRVCALLTLSRKQLWEPRTHPWPQTATGSTLKIPISVGPEFPSPGGHEWTGEIPPGTASWRLPWWVDQAWERLENDSGLSTALNAYYEAMRLHRRHPSLALLTYVASIEGVGMRFIPDALCNCHPECTHYRGVAEKRFRKALKTVLTQRQVKELAGPLYDKRSHTGHRGTLFGSEEVFGFAPTGPFQTSPYFQFEALMLGQLALVANAVLVKAFSGGPDSG</sequence>
<proteinExistence type="predicted"/>
<name>A0ABZ1G5S5_9ACTN</name>
<reference evidence="1 2" key="1">
    <citation type="submission" date="2022-10" db="EMBL/GenBank/DDBJ databases">
        <title>The complete genomes of actinobacterial strains from the NBC collection.</title>
        <authorList>
            <person name="Joergensen T.S."/>
            <person name="Alvarez Arevalo M."/>
            <person name="Sterndorff E.B."/>
            <person name="Faurdal D."/>
            <person name="Vuksanovic O."/>
            <person name="Mourched A.-S."/>
            <person name="Charusanti P."/>
            <person name="Shaw S."/>
            <person name="Blin K."/>
            <person name="Weber T."/>
        </authorList>
    </citation>
    <scope>NUCLEOTIDE SEQUENCE [LARGE SCALE GENOMIC DNA]</scope>
    <source>
        <strain evidence="1 2">NBC 01769</strain>
    </source>
</reference>